<dbReference type="OrthoDB" id="5329488at2759"/>
<comment type="subcellular location">
    <subcellularLocation>
        <location evidence="1">Cell membrane</location>
        <topology evidence="1">Lipid-anchor</topology>
        <topology evidence="1">GPI-anchor</topology>
    </subcellularLocation>
</comment>
<dbReference type="AlphaFoldDB" id="A0A9P4QF31"/>
<keyword evidence="4 8" id="KW-0732">Signal</keyword>
<dbReference type="Pfam" id="PF20238">
    <property type="entry name" value="BIM1-like_dom"/>
    <property type="match status" value="1"/>
</dbReference>
<keyword evidence="6" id="KW-0325">Glycoprotein</keyword>
<feature type="signal peptide" evidence="8">
    <location>
        <begin position="1"/>
        <end position="19"/>
    </location>
</feature>
<gene>
    <name evidence="10" type="ORF">K431DRAFT_343233</name>
</gene>
<evidence type="ECO:0000256" key="6">
    <source>
        <dbReference type="ARBA" id="ARBA00023180"/>
    </source>
</evidence>
<organism evidence="10 11">
    <name type="scientific">Polychaeton citri CBS 116435</name>
    <dbReference type="NCBI Taxonomy" id="1314669"/>
    <lineage>
        <taxon>Eukaryota</taxon>
        <taxon>Fungi</taxon>
        <taxon>Dikarya</taxon>
        <taxon>Ascomycota</taxon>
        <taxon>Pezizomycotina</taxon>
        <taxon>Dothideomycetes</taxon>
        <taxon>Dothideomycetidae</taxon>
        <taxon>Capnodiales</taxon>
        <taxon>Capnodiaceae</taxon>
        <taxon>Polychaeton</taxon>
    </lineage>
</organism>
<proteinExistence type="predicted"/>
<protein>
    <recommendedName>
        <fullName evidence="9">Copper acquisition factor BIM1-like domain-containing protein</fullName>
    </recommendedName>
</protein>
<sequence>MLALTSILAVVPLLQLAHSHLVITYPGWRGDTLHTNGTLPQFDADALAVNQFENGTRTFPYGMGWVYPCGGLPQGTNRTKWPVSGGAVAFQPGWFQGHSQGQLYVNFGIQEQGMQAPPNMSHNVIKNVGFYGPTNEAWPGQPMCFPQVPMPTGYDFKVGDLVTLQVVLAAQHGAALYACVDLELAPDGDPSIPEVTRDNCYNDTNITMTNFFQTNSLTSGAAPMPSNPSSWAFGTVAVLMSAFALLA</sequence>
<evidence type="ECO:0000256" key="5">
    <source>
        <dbReference type="ARBA" id="ARBA00023136"/>
    </source>
</evidence>
<keyword evidence="7" id="KW-0449">Lipoprotein</keyword>
<dbReference type="EMBL" id="MU003768">
    <property type="protein sequence ID" value="KAF2725259.1"/>
    <property type="molecule type" value="Genomic_DNA"/>
</dbReference>
<dbReference type="InterPro" id="IPR046936">
    <property type="entry name" value="BIM1-like"/>
</dbReference>
<feature type="chain" id="PRO_5040213884" description="Copper acquisition factor BIM1-like domain-containing protein" evidence="8">
    <location>
        <begin position="20"/>
        <end position="247"/>
    </location>
</feature>
<reference evidence="10" key="1">
    <citation type="journal article" date="2020" name="Stud. Mycol.">
        <title>101 Dothideomycetes genomes: a test case for predicting lifestyles and emergence of pathogens.</title>
        <authorList>
            <person name="Haridas S."/>
            <person name="Albert R."/>
            <person name="Binder M."/>
            <person name="Bloem J."/>
            <person name="Labutti K."/>
            <person name="Salamov A."/>
            <person name="Andreopoulos B."/>
            <person name="Baker S."/>
            <person name="Barry K."/>
            <person name="Bills G."/>
            <person name="Bluhm B."/>
            <person name="Cannon C."/>
            <person name="Castanera R."/>
            <person name="Culley D."/>
            <person name="Daum C."/>
            <person name="Ezra D."/>
            <person name="Gonzalez J."/>
            <person name="Henrissat B."/>
            <person name="Kuo A."/>
            <person name="Liang C."/>
            <person name="Lipzen A."/>
            <person name="Lutzoni F."/>
            <person name="Magnuson J."/>
            <person name="Mondo S."/>
            <person name="Nolan M."/>
            <person name="Ohm R."/>
            <person name="Pangilinan J."/>
            <person name="Park H.-J."/>
            <person name="Ramirez L."/>
            <person name="Alfaro M."/>
            <person name="Sun H."/>
            <person name="Tritt A."/>
            <person name="Yoshinaga Y."/>
            <person name="Zwiers L.-H."/>
            <person name="Turgeon B."/>
            <person name="Goodwin S."/>
            <person name="Spatafora J."/>
            <person name="Crous P."/>
            <person name="Grigoriev I."/>
        </authorList>
    </citation>
    <scope>NUCLEOTIDE SEQUENCE</scope>
    <source>
        <strain evidence="10">CBS 116435</strain>
    </source>
</reference>
<keyword evidence="3" id="KW-0336">GPI-anchor</keyword>
<evidence type="ECO:0000256" key="8">
    <source>
        <dbReference type="SAM" id="SignalP"/>
    </source>
</evidence>
<dbReference type="CDD" id="cd21176">
    <property type="entry name" value="LPMO_auxiliary-like"/>
    <property type="match status" value="1"/>
</dbReference>
<dbReference type="GO" id="GO:0098552">
    <property type="term" value="C:side of membrane"/>
    <property type="evidence" value="ECO:0007669"/>
    <property type="project" value="UniProtKB-KW"/>
</dbReference>
<keyword evidence="2" id="KW-1003">Cell membrane</keyword>
<name>A0A9P4QF31_9PEZI</name>
<keyword evidence="11" id="KW-1185">Reference proteome</keyword>
<evidence type="ECO:0000256" key="4">
    <source>
        <dbReference type="ARBA" id="ARBA00022729"/>
    </source>
</evidence>
<dbReference type="InterPro" id="IPR046530">
    <property type="entry name" value="BIM1-like_dom"/>
</dbReference>
<evidence type="ECO:0000313" key="10">
    <source>
        <dbReference type="EMBL" id="KAF2725259.1"/>
    </source>
</evidence>
<comment type="caution">
    <text evidence="10">The sequence shown here is derived from an EMBL/GenBank/DDBJ whole genome shotgun (WGS) entry which is preliminary data.</text>
</comment>
<dbReference type="PANTHER" id="PTHR34992:SF10">
    <property type="entry name" value="COPPER ACQUISITION FACTOR BIM1-LIKE DOMAIN-CONTAINING PROTEIN"/>
    <property type="match status" value="1"/>
</dbReference>
<evidence type="ECO:0000256" key="3">
    <source>
        <dbReference type="ARBA" id="ARBA00022622"/>
    </source>
</evidence>
<dbReference type="PANTHER" id="PTHR34992">
    <property type="entry name" value="HYPHAL ANASTAMOSIS-7 PROTEIN"/>
    <property type="match status" value="1"/>
</dbReference>
<evidence type="ECO:0000259" key="9">
    <source>
        <dbReference type="Pfam" id="PF20238"/>
    </source>
</evidence>
<evidence type="ECO:0000256" key="2">
    <source>
        <dbReference type="ARBA" id="ARBA00022475"/>
    </source>
</evidence>
<dbReference type="GO" id="GO:0005886">
    <property type="term" value="C:plasma membrane"/>
    <property type="evidence" value="ECO:0007669"/>
    <property type="project" value="UniProtKB-SubCell"/>
</dbReference>
<evidence type="ECO:0000256" key="1">
    <source>
        <dbReference type="ARBA" id="ARBA00004609"/>
    </source>
</evidence>
<keyword evidence="5" id="KW-0472">Membrane</keyword>
<evidence type="ECO:0000256" key="7">
    <source>
        <dbReference type="ARBA" id="ARBA00023288"/>
    </source>
</evidence>
<feature type="domain" description="Copper acquisition factor BIM1-like" evidence="9">
    <location>
        <begin position="19"/>
        <end position="204"/>
    </location>
</feature>
<accession>A0A9P4QF31</accession>
<evidence type="ECO:0000313" key="11">
    <source>
        <dbReference type="Proteomes" id="UP000799441"/>
    </source>
</evidence>
<dbReference type="Proteomes" id="UP000799441">
    <property type="component" value="Unassembled WGS sequence"/>
</dbReference>